<evidence type="ECO:0000313" key="10">
    <source>
        <dbReference type="EMBL" id="KAG3209079.1"/>
    </source>
</evidence>
<dbReference type="EMBL" id="RCML01001029">
    <property type="protein sequence ID" value="KAG2966317.1"/>
    <property type="molecule type" value="Genomic_DNA"/>
</dbReference>
<dbReference type="AlphaFoldDB" id="A0A8T1F1P0"/>
<dbReference type="PANTHER" id="PTHR37984:SF5">
    <property type="entry name" value="PROTEIN NYNRIN-LIKE"/>
    <property type="match status" value="1"/>
</dbReference>
<dbReference type="Gene3D" id="3.30.420.10">
    <property type="entry name" value="Ribonuclease H-like superfamily/Ribonuclease H"/>
    <property type="match status" value="1"/>
</dbReference>
<dbReference type="GO" id="GO:0016787">
    <property type="term" value="F:hydrolase activity"/>
    <property type="evidence" value="ECO:0007669"/>
    <property type="project" value="UniProtKB-KW"/>
</dbReference>
<organism evidence="9 11">
    <name type="scientific">Phytophthora cactorum</name>
    <dbReference type="NCBI Taxonomy" id="29920"/>
    <lineage>
        <taxon>Eukaryota</taxon>
        <taxon>Sar</taxon>
        <taxon>Stramenopiles</taxon>
        <taxon>Oomycota</taxon>
        <taxon>Peronosporomycetes</taxon>
        <taxon>Peronosporales</taxon>
        <taxon>Peronosporaceae</taxon>
        <taxon>Phytophthora</taxon>
    </lineage>
</organism>
<evidence type="ECO:0000313" key="9">
    <source>
        <dbReference type="EMBL" id="KAG2966317.1"/>
    </source>
</evidence>
<name>A0A8T1F1P0_9STRA</name>
<dbReference type="GO" id="GO:0003964">
    <property type="term" value="F:RNA-directed DNA polymerase activity"/>
    <property type="evidence" value="ECO:0007669"/>
    <property type="project" value="UniProtKB-KW"/>
</dbReference>
<reference evidence="9" key="1">
    <citation type="submission" date="2018-10" db="EMBL/GenBank/DDBJ databases">
        <title>Effector identification in a new, highly contiguous assembly of the strawberry crown rot pathogen Phytophthora cactorum.</title>
        <authorList>
            <person name="Armitage A.D."/>
            <person name="Nellist C.F."/>
            <person name="Bates H."/>
            <person name="Vickerstaff R.J."/>
            <person name="Harrison R.J."/>
        </authorList>
    </citation>
    <scope>NUCLEOTIDE SEQUENCE</scope>
    <source>
        <strain evidence="9">P415</strain>
        <strain evidence="10">P421</strain>
    </source>
</reference>
<keyword evidence="1" id="KW-0808">Transferase</keyword>
<evidence type="ECO:0000256" key="6">
    <source>
        <dbReference type="ARBA" id="ARBA00022918"/>
    </source>
</evidence>
<dbReference type="InterPro" id="IPR016197">
    <property type="entry name" value="Chromo-like_dom_sf"/>
</dbReference>
<dbReference type="GO" id="GO:0004519">
    <property type="term" value="F:endonuclease activity"/>
    <property type="evidence" value="ECO:0007669"/>
    <property type="project" value="UniProtKB-KW"/>
</dbReference>
<evidence type="ECO:0008006" key="12">
    <source>
        <dbReference type="Google" id="ProtNLM"/>
    </source>
</evidence>
<dbReference type="SUPFAM" id="SSF53098">
    <property type="entry name" value="Ribonuclease H-like"/>
    <property type="match status" value="1"/>
</dbReference>
<dbReference type="GO" id="GO:0003676">
    <property type="term" value="F:nucleic acid binding"/>
    <property type="evidence" value="ECO:0007669"/>
    <property type="project" value="InterPro"/>
</dbReference>
<evidence type="ECO:0000313" key="11">
    <source>
        <dbReference type="Proteomes" id="UP000697107"/>
    </source>
</evidence>
<evidence type="ECO:0000256" key="1">
    <source>
        <dbReference type="ARBA" id="ARBA00022679"/>
    </source>
</evidence>
<evidence type="ECO:0000256" key="4">
    <source>
        <dbReference type="ARBA" id="ARBA00022759"/>
    </source>
</evidence>
<evidence type="ECO:0000256" key="5">
    <source>
        <dbReference type="ARBA" id="ARBA00022801"/>
    </source>
</evidence>
<dbReference type="Pfam" id="PF17921">
    <property type="entry name" value="Integrase_H2C2"/>
    <property type="match status" value="1"/>
</dbReference>
<evidence type="ECO:0000259" key="7">
    <source>
        <dbReference type="Pfam" id="PF17917"/>
    </source>
</evidence>
<comment type="caution">
    <text evidence="9">The sequence shown here is derived from an EMBL/GenBank/DDBJ whole genome shotgun (WGS) entry which is preliminary data.</text>
</comment>
<dbReference type="VEuPathDB" id="FungiDB:PC110_g21117"/>
<keyword evidence="3" id="KW-0540">Nuclease</keyword>
<dbReference type="InterPro" id="IPR041373">
    <property type="entry name" value="RT_RNaseH"/>
</dbReference>
<keyword evidence="4" id="KW-0255">Endonuclease</keyword>
<evidence type="ECO:0000256" key="3">
    <source>
        <dbReference type="ARBA" id="ARBA00022722"/>
    </source>
</evidence>
<dbReference type="VEuPathDB" id="FungiDB:PC110_g22179"/>
<evidence type="ECO:0000259" key="8">
    <source>
        <dbReference type="Pfam" id="PF17921"/>
    </source>
</evidence>
<keyword evidence="5" id="KW-0378">Hydrolase</keyword>
<accession>A0A8T1F1P0</accession>
<gene>
    <name evidence="9" type="ORF">PC118_g19260</name>
    <name evidence="10" type="ORF">PC129_g19905</name>
</gene>
<keyword evidence="2" id="KW-0548">Nucleotidyltransferase</keyword>
<dbReference type="InterPro" id="IPR036397">
    <property type="entry name" value="RNaseH_sf"/>
</dbReference>
<dbReference type="InterPro" id="IPR012337">
    <property type="entry name" value="RNaseH-like_sf"/>
</dbReference>
<dbReference type="Proteomes" id="UP000697107">
    <property type="component" value="Unassembled WGS sequence"/>
</dbReference>
<dbReference type="Proteomes" id="UP000760860">
    <property type="component" value="Unassembled WGS sequence"/>
</dbReference>
<dbReference type="InterPro" id="IPR041588">
    <property type="entry name" value="Integrase_H2C2"/>
</dbReference>
<protein>
    <recommendedName>
        <fullName evidence="12">Integrase catalytic domain-containing protein</fullName>
    </recommendedName>
</protein>
<dbReference type="SUPFAM" id="SSF54160">
    <property type="entry name" value="Chromo domain-like"/>
    <property type="match status" value="1"/>
</dbReference>
<keyword evidence="6" id="KW-0695">RNA-directed DNA polymerase</keyword>
<dbReference type="PANTHER" id="PTHR37984">
    <property type="entry name" value="PROTEIN CBG26694"/>
    <property type="match status" value="1"/>
</dbReference>
<proteinExistence type="predicted"/>
<dbReference type="Pfam" id="PF17917">
    <property type="entry name" value="RT_RNaseH"/>
    <property type="match status" value="1"/>
</dbReference>
<sequence length="568" mass="65645">MFKHSELIWIIVEKEAYPIVKACQDLEYLLLRPKGIRLYYDHGNLVYIFAPHDAIKKHARDGLQRWAMRLCELHYVIEHIRGKDNLWADIVSRWHTREVVRVAAVQTRSRHVAPLSSVSPLRPLSDDEFVFPTLDDTCEAQSVAGQERTHLRVALEEVDGIVTIEGRPRIPNRAKELLARLFVVAHAGAQAHRGQDPLCILLQQRFWITRVNEKVAKFNRECLLCKHVKGPRIIPRPYGPTHKRSETKHFTGISSRLAVVMVILHTYWLLEMSNSLLFGVLEALVSGQGSHFRNETEKHLCVRMKIEQEFSPVYSPWINGTVERLNKAILQVLRVLLLKYDLDFHDHSPVELFTRLPALSQLDAVIGRRDDVDFVRASDLDVVDEQVETLRRSLHGMHKNVQDKKERRHVQDMAAHKGSISNFDVGDFVLWSRIDQRLPNNKLLGQWAGLFKVTEAKPHSFVIQHLISDREYDVHASRLKFYADSELNQTAELLQLVSRQGMVLGVEDIRNHRFNDALDRWELQVSWMELQAIEDSWEPLDVLAQDVPVKVRDYINASGDDVLRAQLE</sequence>
<feature type="domain" description="Reverse transcriptase RNase H-like" evidence="7">
    <location>
        <begin position="2"/>
        <end position="71"/>
    </location>
</feature>
<dbReference type="InterPro" id="IPR050951">
    <property type="entry name" value="Retrovirus_Pol_polyprotein"/>
</dbReference>
<dbReference type="EMBL" id="RCMV01001337">
    <property type="protein sequence ID" value="KAG3209079.1"/>
    <property type="molecule type" value="Genomic_DNA"/>
</dbReference>
<evidence type="ECO:0000256" key="2">
    <source>
        <dbReference type="ARBA" id="ARBA00022695"/>
    </source>
</evidence>
<feature type="domain" description="Integrase zinc-binding" evidence="8">
    <location>
        <begin position="177"/>
        <end position="229"/>
    </location>
</feature>